<dbReference type="EMBL" id="FOLO01000018">
    <property type="protein sequence ID" value="SFC79891.1"/>
    <property type="molecule type" value="Genomic_DNA"/>
</dbReference>
<feature type="chain" id="PRO_5011537792" evidence="1">
    <location>
        <begin position="26"/>
        <end position="183"/>
    </location>
</feature>
<dbReference type="GO" id="GO:0016491">
    <property type="term" value="F:oxidoreductase activity"/>
    <property type="evidence" value="ECO:0007669"/>
    <property type="project" value="InterPro"/>
</dbReference>
<dbReference type="PANTHER" id="PTHR42852">
    <property type="entry name" value="THIOL:DISULFIDE INTERCHANGE PROTEIN DSBE"/>
    <property type="match status" value="1"/>
</dbReference>
<dbReference type="InterPro" id="IPR000866">
    <property type="entry name" value="AhpC/TSA"/>
</dbReference>
<dbReference type="RefSeq" id="WP_091984432.1">
    <property type="nucleotide sequence ID" value="NZ_FOLO01000018.1"/>
</dbReference>
<proteinExistence type="predicted"/>
<keyword evidence="1" id="KW-0732">Signal</keyword>
<dbReference type="STRING" id="1123010.SAMN02745724_02586"/>
<evidence type="ECO:0000259" key="2">
    <source>
        <dbReference type="PROSITE" id="PS51352"/>
    </source>
</evidence>
<dbReference type="Gene3D" id="3.40.30.10">
    <property type="entry name" value="Glutaredoxin"/>
    <property type="match status" value="1"/>
</dbReference>
<accession>A0A1I1M3D7</accession>
<dbReference type="OrthoDB" id="9799347at2"/>
<gene>
    <name evidence="3" type="ORF">SAMN02745724_02586</name>
</gene>
<keyword evidence="4" id="KW-1185">Reference proteome</keyword>
<feature type="signal peptide" evidence="1">
    <location>
        <begin position="1"/>
        <end position="25"/>
    </location>
</feature>
<sequence length="183" mass="20592">MKTKVKIYSSLAAISLTFFSININAKTLKIGDIAPDFNVTTLSGESISLSELKGKKPIYLKFWATWCSYCKYEFAHLQSIYNEFGEDIQVVAINIGMNDSINNIKKLYDKNNYALPTVFDKKGQLTNSFGVVGTPHHILIDTNGKIAYRTFLSTDHLDNQIKDWSDHSLKQNTATNSKVGIQK</sequence>
<name>A0A1I1M3D7_9GAMM</name>
<dbReference type="InterPro" id="IPR036249">
    <property type="entry name" value="Thioredoxin-like_sf"/>
</dbReference>
<feature type="domain" description="Thioredoxin" evidence="2">
    <location>
        <begin position="28"/>
        <end position="170"/>
    </location>
</feature>
<evidence type="ECO:0000313" key="3">
    <source>
        <dbReference type="EMBL" id="SFC79891.1"/>
    </source>
</evidence>
<dbReference type="GO" id="GO:0016209">
    <property type="term" value="F:antioxidant activity"/>
    <property type="evidence" value="ECO:0007669"/>
    <property type="project" value="InterPro"/>
</dbReference>
<dbReference type="AlphaFoldDB" id="A0A1I1M3D7"/>
<protein>
    <submittedName>
        <fullName evidence="3">Peroxiredoxin</fullName>
    </submittedName>
</protein>
<dbReference type="Pfam" id="PF00578">
    <property type="entry name" value="AhpC-TSA"/>
    <property type="match status" value="1"/>
</dbReference>
<dbReference type="PANTHER" id="PTHR42852:SF13">
    <property type="entry name" value="PROTEIN DIPZ"/>
    <property type="match status" value="1"/>
</dbReference>
<dbReference type="SUPFAM" id="SSF52833">
    <property type="entry name" value="Thioredoxin-like"/>
    <property type="match status" value="1"/>
</dbReference>
<reference evidence="3 4" key="1">
    <citation type="submission" date="2016-10" db="EMBL/GenBank/DDBJ databases">
        <authorList>
            <person name="de Groot N.N."/>
        </authorList>
    </citation>
    <scope>NUCLEOTIDE SEQUENCE [LARGE SCALE GENOMIC DNA]</scope>
    <source>
        <strain evidence="3 4">DSM 6059</strain>
    </source>
</reference>
<dbReference type="PROSITE" id="PS51352">
    <property type="entry name" value="THIOREDOXIN_2"/>
    <property type="match status" value="1"/>
</dbReference>
<dbReference type="Proteomes" id="UP000198862">
    <property type="component" value="Unassembled WGS sequence"/>
</dbReference>
<dbReference type="InterPro" id="IPR013766">
    <property type="entry name" value="Thioredoxin_domain"/>
</dbReference>
<dbReference type="CDD" id="cd02966">
    <property type="entry name" value="TlpA_like_family"/>
    <property type="match status" value="1"/>
</dbReference>
<evidence type="ECO:0000256" key="1">
    <source>
        <dbReference type="SAM" id="SignalP"/>
    </source>
</evidence>
<organism evidence="3 4">
    <name type="scientific">Pseudoalteromonas denitrificans DSM 6059</name>
    <dbReference type="NCBI Taxonomy" id="1123010"/>
    <lineage>
        <taxon>Bacteria</taxon>
        <taxon>Pseudomonadati</taxon>
        <taxon>Pseudomonadota</taxon>
        <taxon>Gammaproteobacteria</taxon>
        <taxon>Alteromonadales</taxon>
        <taxon>Pseudoalteromonadaceae</taxon>
        <taxon>Pseudoalteromonas</taxon>
    </lineage>
</organism>
<evidence type="ECO:0000313" key="4">
    <source>
        <dbReference type="Proteomes" id="UP000198862"/>
    </source>
</evidence>
<dbReference type="InterPro" id="IPR050553">
    <property type="entry name" value="Thioredoxin_ResA/DsbE_sf"/>
</dbReference>